<dbReference type="SUPFAM" id="SSF49299">
    <property type="entry name" value="PKD domain"/>
    <property type="match status" value="3"/>
</dbReference>
<dbReference type="Gene3D" id="2.60.40.10">
    <property type="entry name" value="Immunoglobulins"/>
    <property type="match status" value="3"/>
</dbReference>
<feature type="domain" description="PKD" evidence="1">
    <location>
        <begin position="415"/>
        <end position="498"/>
    </location>
</feature>
<protein>
    <submittedName>
        <fullName evidence="2">PKD domain-containing protein</fullName>
    </submittedName>
</protein>
<name>A0A7L5DU11_9SPHI</name>
<dbReference type="Pfam" id="PF18911">
    <property type="entry name" value="PKD_4"/>
    <property type="match status" value="3"/>
</dbReference>
<sequence>MYLKKAIRIKYQLLCAAVQLLLLTLLLPNRLQAQSLGDPVVKITFGSGTATRGGALAADSGSTTYTYTSGSVGEDQYTIANAVNTSIHGGFVTSTDHTGNTGGYMMIVNGSLTAGTVFTRTVTGLCGNTSYQFGVWIKNVLSTTGSILPNMVFHIYAADGTTELGSGVSTGDVPVGNVWHNYIANFTLPAGTQTVIIKLVSNASGQVGNDFAVDDITFSPYGSIVSAVIAPASSTTSTAITQSTCAGTSQTYTINATSTLASGYVQKLQMYVNGTWTDLTAASTATSFTVTSPSTAGTYLYRLVSALSDNISSAKCVVASNDLTITVSAAPTAIITPPSTTCLGNATSFSSANSTADGGSIASWLWNFGDGTTSTEQNPTHTYTTAGTFTVNLTLTSNTGCTATATPVTVTINQLATAAFNTSTPNCVNQAITLTDASAANSGTITSWLWDYGDGTTETRTNNQAFQHTYTATGSKTITLTITTDGGCTSTISHDITIGALPTASFTTPAICLSDGIATFTNTSTADDGTATYLWTFGDDVPANITAANPNTSTAKNGSHTYSHAGTYTVSLTVTSAAGCQNTASSQFTVNGSNPNAAFTLANTSVCSDHEVFVTNQSTVTPGSVTRVDVYWEYGVDNSVVTSYTAPTNGQLFRHSYPVFHTGNAQTYTIHMIAYSGATSNSCTGTADQTVTLLPVADLSFPALGVVCQGSGLVQLTAKENSGIAGTGTYLGTGVTNTSTGGTFNPSVSGAGTFPITYIFNVTNGCADTITQTVTVNPTPKVYAGANFTLLEGGTATMQATLTNAGTQPTITWSPSSGLSSTSELNPTVTGGTSDVTYTLTVTTAEGCSAVSYVTVSVLKTPVIPNTFTPNNDGRNDVWNIEYLSTYTDCTVDIFNRYGNKVYSSIGYAVPWDGRYNGSDLPAGVYYYIINRKHNQKLLSGSITIIR</sequence>
<dbReference type="SMART" id="SM00089">
    <property type="entry name" value="PKD"/>
    <property type="match status" value="3"/>
</dbReference>
<dbReference type="InterPro" id="IPR026341">
    <property type="entry name" value="T9SS_type_B"/>
</dbReference>
<organism evidence="2 3">
    <name type="scientific">Mucilaginibacter robiniae</name>
    <dbReference type="NCBI Taxonomy" id="2728022"/>
    <lineage>
        <taxon>Bacteria</taxon>
        <taxon>Pseudomonadati</taxon>
        <taxon>Bacteroidota</taxon>
        <taxon>Sphingobacteriia</taxon>
        <taxon>Sphingobacteriales</taxon>
        <taxon>Sphingobacteriaceae</taxon>
        <taxon>Mucilaginibacter</taxon>
    </lineage>
</organism>
<dbReference type="RefSeq" id="WP_169605608.1">
    <property type="nucleotide sequence ID" value="NZ_CP051682.1"/>
</dbReference>
<accession>A0A7L5DU11</accession>
<dbReference type="KEGG" id="mrob:HH214_01225"/>
<keyword evidence="3" id="KW-1185">Reference proteome</keyword>
<dbReference type="NCBIfam" id="TIGR04131">
    <property type="entry name" value="Bac_Flav_CTERM"/>
    <property type="match status" value="1"/>
</dbReference>
<dbReference type="Proteomes" id="UP000503278">
    <property type="component" value="Chromosome"/>
</dbReference>
<proteinExistence type="predicted"/>
<dbReference type="EMBL" id="CP051682">
    <property type="protein sequence ID" value="QJD94590.1"/>
    <property type="molecule type" value="Genomic_DNA"/>
</dbReference>
<dbReference type="InterPro" id="IPR000601">
    <property type="entry name" value="PKD_dom"/>
</dbReference>
<evidence type="ECO:0000313" key="3">
    <source>
        <dbReference type="Proteomes" id="UP000503278"/>
    </source>
</evidence>
<dbReference type="InterPro" id="IPR013783">
    <property type="entry name" value="Ig-like_fold"/>
</dbReference>
<feature type="domain" description="PKD" evidence="1">
    <location>
        <begin position="330"/>
        <end position="406"/>
    </location>
</feature>
<evidence type="ECO:0000313" key="2">
    <source>
        <dbReference type="EMBL" id="QJD94590.1"/>
    </source>
</evidence>
<dbReference type="Pfam" id="PF13585">
    <property type="entry name" value="CHU_C"/>
    <property type="match status" value="1"/>
</dbReference>
<dbReference type="CDD" id="cd00146">
    <property type="entry name" value="PKD"/>
    <property type="match status" value="3"/>
</dbReference>
<dbReference type="InterPro" id="IPR035986">
    <property type="entry name" value="PKD_dom_sf"/>
</dbReference>
<dbReference type="AlphaFoldDB" id="A0A7L5DU11"/>
<reference evidence="2 3" key="1">
    <citation type="submission" date="2020-04" db="EMBL/GenBank/DDBJ databases">
        <title>Genome sequencing of novel species.</title>
        <authorList>
            <person name="Heo J."/>
            <person name="Kim S.-J."/>
            <person name="Kim J.-S."/>
            <person name="Hong S.-B."/>
            <person name="Kwon S.-W."/>
        </authorList>
    </citation>
    <scope>NUCLEOTIDE SEQUENCE [LARGE SCALE GENOMIC DNA]</scope>
    <source>
        <strain evidence="2 3">F39-2</strain>
    </source>
</reference>
<evidence type="ECO:0000259" key="1">
    <source>
        <dbReference type="PROSITE" id="PS50093"/>
    </source>
</evidence>
<dbReference type="InterPro" id="IPR022409">
    <property type="entry name" value="PKD/Chitinase_dom"/>
</dbReference>
<feature type="domain" description="PKD" evidence="1">
    <location>
        <begin position="501"/>
        <end position="590"/>
    </location>
</feature>
<dbReference type="PROSITE" id="PS50093">
    <property type="entry name" value="PKD"/>
    <property type="match status" value="3"/>
</dbReference>
<gene>
    <name evidence="2" type="ORF">HH214_01225</name>
</gene>